<gene>
    <name evidence="10" type="ORF">DASC09_036240</name>
</gene>
<evidence type="ECO:0000256" key="6">
    <source>
        <dbReference type="ARBA" id="ARBA00062407"/>
    </source>
</evidence>
<keyword evidence="11" id="KW-1185">Reference proteome</keyword>
<feature type="compositionally biased region" description="Polar residues" evidence="8">
    <location>
        <begin position="589"/>
        <end position="623"/>
    </location>
</feature>
<dbReference type="InterPro" id="IPR035979">
    <property type="entry name" value="RBD_domain_sf"/>
</dbReference>
<dbReference type="GeneID" id="90074274"/>
<evidence type="ECO:0000256" key="2">
    <source>
        <dbReference type="ARBA" id="ARBA00022490"/>
    </source>
</evidence>
<feature type="region of interest" description="Disordered" evidence="8">
    <location>
        <begin position="548"/>
        <end position="623"/>
    </location>
</feature>
<organism evidence="10 11">
    <name type="scientific">Saccharomycopsis crataegensis</name>
    <dbReference type="NCBI Taxonomy" id="43959"/>
    <lineage>
        <taxon>Eukaryota</taxon>
        <taxon>Fungi</taxon>
        <taxon>Dikarya</taxon>
        <taxon>Ascomycota</taxon>
        <taxon>Saccharomycotina</taxon>
        <taxon>Saccharomycetes</taxon>
        <taxon>Saccharomycopsidaceae</taxon>
        <taxon>Saccharomycopsis</taxon>
    </lineage>
</organism>
<keyword evidence="4 7" id="KW-0694">RNA-binding</keyword>
<feature type="compositionally biased region" description="Polar residues" evidence="8">
    <location>
        <begin position="1"/>
        <end position="10"/>
    </location>
</feature>
<keyword evidence="2" id="KW-0963">Cytoplasm</keyword>
<evidence type="ECO:0000256" key="1">
    <source>
        <dbReference type="ARBA" id="ARBA00004496"/>
    </source>
</evidence>
<evidence type="ECO:0000313" key="11">
    <source>
        <dbReference type="Proteomes" id="UP001360560"/>
    </source>
</evidence>
<feature type="compositionally biased region" description="Polar residues" evidence="8">
    <location>
        <begin position="486"/>
        <end position="527"/>
    </location>
</feature>
<protein>
    <submittedName>
        <fullName evidence="10">Pin4 protein</fullName>
    </submittedName>
</protein>
<dbReference type="GO" id="GO:0071014">
    <property type="term" value="C:post-mRNA release spliceosomal complex"/>
    <property type="evidence" value="ECO:0007669"/>
    <property type="project" value="UniProtKB-ARBA"/>
</dbReference>
<keyword evidence="3" id="KW-0597">Phosphoprotein</keyword>
<comment type="function">
    <text evidence="5">Regulates global gene expression after oxidative stress. Interacts and stabilizes mRNAs and may regulate their transition between different cytoplasmic components after oxidative stress.</text>
</comment>
<reference evidence="10 11" key="1">
    <citation type="journal article" date="2023" name="Elife">
        <title>Identification of key yeast species and microbe-microbe interactions impacting larval growth of Drosophila in the wild.</title>
        <authorList>
            <person name="Mure A."/>
            <person name="Sugiura Y."/>
            <person name="Maeda R."/>
            <person name="Honda K."/>
            <person name="Sakurai N."/>
            <person name="Takahashi Y."/>
            <person name="Watada M."/>
            <person name="Katoh T."/>
            <person name="Gotoh A."/>
            <person name="Gotoh Y."/>
            <person name="Taniguchi I."/>
            <person name="Nakamura K."/>
            <person name="Hayashi T."/>
            <person name="Katayama T."/>
            <person name="Uemura T."/>
            <person name="Hattori Y."/>
        </authorList>
    </citation>
    <scope>NUCLEOTIDE SEQUENCE [LARGE SCALE GENOMIC DNA]</scope>
    <source>
        <strain evidence="10 11">SC-9</strain>
    </source>
</reference>
<feature type="compositionally biased region" description="Low complexity" evidence="8">
    <location>
        <begin position="641"/>
        <end position="652"/>
    </location>
</feature>
<dbReference type="Gene3D" id="3.30.70.330">
    <property type="match status" value="1"/>
</dbReference>
<dbReference type="Pfam" id="PF00076">
    <property type="entry name" value="RRM_1"/>
    <property type="match status" value="1"/>
</dbReference>
<dbReference type="FunFam" id="3.30.70.330:FF:000183">
    <property type="entry name" value="R3H domain containing protein"/>
    <property type="match status" value="1"/>
</dbReference>
<dbReference type="Proteomes" id="UP001360560">
    <property type="component" value="Unassembled WGS sequence"/>
</dbReference>
<dbReference type="InterPro" id="IPR012677">
    <property type="entry name" value="Nucleotide-bd_a/b_plait_sf"/>
</dbReference>
<evidence type="ECO:0000313" key="10">
    <source>
        <dbReference type="EMBL" id="GMM36299.1"/>
    </source>
</evidence>
<accession>A0AAV5QPB1</accession>
<feature type="region of interest" description="Disordered" evidence="8">
    <location>
        <begin position="68"/>
        <end position="88"/>
    </location>
</feature>
<evidence type="ECO:0000256" key="7">
    <source>
        <dbReference type="PROSITE-ProRule" id="PRU00176"/>
    </source>
</evidence>
<dbReference type="RefSeq" id="XP_064853295.1">
    <property type="nucleotide sequence ID" value="XM_064997223.1"/>
</dbReference>
<evidence type="ECO:0000256" key="4">
    <source>
        <dbReference type="ARBA" id="ARBA00022884"/>
    </source>
</evidence>
<feature type="compositionally biased region" description="Polar residues" evidence="8">
    <location>
        <begin position="747"/>
        <end position="758"/>
    </location>
</feature>
<sequence>MDLRSFTPTPLNLEEANNAVTPRGNAFNGINNGNTGRMMPPRSPAMSTTSTSSYSAYSTSQYNMANTPTSSSVFPGNVNNPSSSVVTRGQGINQNAQRMFQNQNSGFKGNVLSPSLPVGINPLNVNNWIDQQAKNVNVPSRSGTPANDDKNGVGIPGATMSAIASSNHPSVTSLTGIGKKEDLEEEVIPTAIVIKNIPFSIKKEQLLEEMTKLSLPLPYAFNYHFDNGVFRGLAFANFTSTEETAMVVNNLNSKEIGGRKLRVEYKKMLPLIERERIEREKREKRGQLEEQHRSASTTSLASLISNGKLPANQGLNGVGVGCNGVEFEKRYFAGPPNIAGLPVPPQVVDFNNPEVLDIYSTLLLFKSDVYRKYEDVAYPLGMPNNHKKYLNILCNFLNLSESYENGFIIIKRKFNPAITSPNMTNSPIANSQPVIGANGGPFMHSNLNVSHSNLGLLNVNQRFRGQPTTSATHQPQPRAPGGQSFGLLNNTSPNNIGGNSPNITLGANSTGSQTLNSPITSGSNNNPAAMLRGTRSYADVRNTPFALPSLYGHNNNNNGNSNGNQPSLNSPTYLNMSQPPTPGIGGASSEFTNSGSNANKSPYVHSNNSATFLNQNQPGVNQTSQAQSLLNLGNSGGNSGSSYFANNSSNSGQTVAGGASANESTSGFNPPSHSIYSHFNNSNPNFLSNNNSMLNLTQNLTGGDTFTTTLSPGFNNFDDLGGNLNNLASPIGIGSNSGVGSTGNTPTATTIPSSSLGTSAGGLKSSTTSIASNSPNINNNVSVNGSSTVGKNLISSLNDGLNGLNLSSNSNNRRDIWGSGRSTLI</sequence>
<comment type="subcellular location">
    <subcellularLocation>
        <location evidence="1">Cytoplasm</location>
    </subcellularLocation>
</comment>
<feature type="domain" description="RRM" evidence="9">
    <location>
        <begin position="190"/>
        <end position="268"/>
    </location>
</feature>
<feature type="region of interest" description="Disordered" evidence="8">
    <location>
        <begin position="641"/>
        <end position="669"/>
    </location>
</feature>
<feature type="compositionally biased region" description="Low complexity" evidence="8">
    <location>
        <begin position="37"/>
        <end position="53"/>
    </location>
</feature>
<dbReference type="AlphaFoldDB" id="A0AAV5QPB1"/>
<name>A0AAV5QPB1_9ASCO</name>
<evidence type="ECO:0000256" key="8">
    <source>
        <dbReference type="SAM" id="MobiDB-lite"/>
    </source>
</evidence>
<feature type="compositionally biased region" description="Polar residues" evidence="8">
    <location>
        <begin position="466"/>
        <end position="475"/>
    </location>
</feature>
<dbReference type="EMBL" id="BTFZ01000011">
    <property type="protein sequence ID" value="GMM36299.1"/>
    <property type="molecule type" value="Genomic_DNA"/>
</dbReference>
<evidence type="ECO:0000256" key="5">
    <source>
        <dbReference type="ARBA" id="ARBA00055199"/>
    </source>
</evidence>
<dbReference type="GO" id="GO:0005737">
    <property type="term" value="C:cytoplasm"/>
    <property type="evidence" value="ECO:0007669"/>
    <property type="project" value="UniProtKB-SubCell"/>
</dbReference>
<feature type="region of interest" description="Disordered" evidence="8">
    <location>
        <begin position="738"/>
        <end position="779"/>
    </location>
</feature>
<feature type="compositionally biased region" description="Low complexity" evidence="8">
    <location>
        <begin position="548"/>
        <end position="571"/>
    </location>
</feature>
<dbReference type="GO" id="GO:0003723">
    <property type="term" value="F:RNA binding"/>
    <property type="evidence" value="ECO:0007669"/>
    <property type="project" value="UniProtKB-UniRule"/>
</dbReference>
<dbReference type="PROSITE" id="PS50102">
    <property type="entry name" value="RRM"/>
    <property type="match status" value="1"/>
</dbReference>
<comment type="subunit">
    <text evidence="6">Interacts with csx1.</text>
</comment>
<dbReference type="InterPro" id="IPR000504">
    <property type="entry name" value="RRM_dom"/>
</dbReference>
<feature type="region of interest" description="Disordered" evidence="8">
    <location>
        <begin position="1"/>
        <end position="53"/>
    </location>
</feature>
<feature type="compositionally biased region" description="Low complexity" evidence="8">
    <location>
        <begin position="764"/>
        <end position="779"/>
    </location>
</feature>
<dbReference type="SUPFAM" id="SSF54928">
    <property type="entry name" value="RNA-binding domain, RBD"/>
    <property type="match status" value="1"/>
</dbReference>
<proteinExistence type="predicted"/>
<evidence type="ECO:0000256" key="3">
    <source>
        <dbReference type="ARBA" id="ARBA00022553"/>
    </source>
</evidence>
<evidence type="ECO:0000259" key="9">
    <source>
        <dbReference type="PROSITE" id="PS50102"/>
    </source>
</evidence>
<comment type="caution">
    <text evidence="10">The sequence shown here is derived from an EMBL/GenBank/DDBJ whole genome shotgun (WGS) entry which is preliminary data.</text>
</comment>
<dbReference type="SMART" id="SM00360">
    <property type="entry name" value="RRM"/>
    <property type="match status" value="1"/>
</dbReference>
<feature type="region of interest" description="Disordered" evidence="8">
    <location>
        <begin position="466"/>
        <end position="530"/>
    </location>
</feature>